<accession>A0ABW4CNE7</accession>
<sequence length="112" mass="12139">MKKHLLAFLSVLTVLFVLTACGAQAVKPDYTEKTAETALNAGKDLEGKTVQLTVDKLAPNSMFGYNIQTGKHLNFVSSSNPKVKAGDKVTVKVTKVQSMMGSFIITYSNLKK</sequence>
<feature type="signal peptide" evidence="1">
    <location>
        <begin position="1"/>
        <end position="25"/>
    </location>
</feature>
<comment type="caution">
    <text evidence="3">The sequence shown here is derived from an EMBL/GenBank/DDBJ whole genome shotgun (WGS) entry which is preliminary data.</text>
</comment>
<keyword evidence="1" id="KW-0732">Signal</keyword>
<evidence type="ECO:0000259" key="2">
    <source>
        <dbReference type="PROSITE" id="PS50926"/>
    </source>
</evidence>
<evidence type="ECO:0000313" key="3">
    <source>
        <dbReference type="EMBL" id="MFD1431689.1"/>
    </source>
</evidence>
<dbReference type="InterPro" id="IPR002792">
    <property type="entry name" value="TRAM_dom"/>
</dbReference>
<protein>
    <submittedName>
        <fullName evidence="3">TRAM domain-containing protein</fullName>
    </submittedName>
</protein>
<dbReference type="Proteomes" id="UP001597192">
    <property type="component" value="Unassembled WGS sequence"/>
</dbReference>
<gene>
    <name evidence="3" type="ORF">ACFQ47_03185</name>
</gene>
<feature type="chain" id="PRO_5046519063" evidence="1">
    <location>
        <begin position="26"/>
        <end position="112"/>
    </location>
</feature>
<dbReference type="EMBL" id="JBHTOG010000013">
    <property type="protein sequence ID" value="MFD1431689.1"/>
    <property type="molecule type" value="Genomic_DNA"/>
</dbReference>
<keyword evidence="4" id="KW-1185">Reference proteome</keyword>
<feature type="domain" description="TRAM" evidence="2">
    <location>
        <begin position="43"/>
        <end position="105"/>
    </location>
</feature>
<reference evidence="4" key="1">
    <citation type="journal article" date="2019" name="Int. J. Syst. Evol. Microbiol.">
        <title>The Global Catalogue of Microorganisms (GCM) 10K type strain sequencing project: providing services to taxonomists for standard genome sequencing and annotation.</title>
        <authorList>
            <consortium name="The Broad Institute Genomics Platform"/>
            <consortium name="The Broad Institute Genome Sequencing Center for Infectious Disease"/>
            <person name="Wu L."/>
            <person name="Ma J."/>
        </authorList>
    </citation>
    <scope>NUCLEOTIDE SEQUENCE [LARGE SCALE GENOMIC DNA]</scope>
    <source>
        <strain evidence="4">CCM 8947</strain>
    </source>
</reference>
<evidence type="ECO:0000256" key="1">
    <source>
        <dbReference type="SAM" id="SignalP"/>
    </source>
</evidence>
<evidence type="ECO:0000313" key="4">
    <source>
        <dbReference type="Proteomes" id="UP001597192"/>
    </source>
</evidence>
<dbReference type="RefSeq" id="WP_125698450.1">
    <property type="nucleotide sequence ID" value="NZ_JBHTOG010000013.1"/>
</dbReference>
<dbReference type="PROSITE" id="PS51257">
    <property type="entry name" value="PROKAR_LIPOPROTEIN"/>
    <property type="match status" value="1"/>
</dbReference>
<name>A0ABW4CNE7_9LACO</name>
<dbReference type="PROSITE" id="PS50926">
    <property type="entry name" value="TRAM"/>
    <property type="match status" value="1"/>
</dbReference>
<organism evidence="3 4">
    <name type="scientific">Lacticaseibacillus yichunensis</name>
    <dbReference type="NCBI Taxonomy" id="2486015"/>
    <lineage>
        <taxon>Bacteria</taxon>
        <taxon>Bacillati</taxon>
        <taxon>Bacillota</taxon>
        <taxon>Bacilli</taxon>
        <taxon>Lactobacillales</taxon>
        <taxon>Lactobacillaceae</taxon>
        <taxon>Lacticaseibacillus</taxon>
    </lineage>
</organism>
<proteinExistence type="predicted"/>